<evidence type="ECO:0000256" key="4">
    <source>
        <dbReference type="ARBA" id="ARBA00022833"/>
    </source>
</evidence>
<gene>
    <name evidence="9" type="ORF">AWM70_20705</name>
</gene>
<dbReference type="PANTHER" id="PTHR11804:SF45">
    <property type="entry name" value="SIMILAR TO OLIGOENDOPEPTIDASE"/>
    <property type="match status" value="1"/>
</dbReference>
<keyword evidence="3 6" id="KW-0378">Hydrolase</keyword>
<protein>
    <recommendedName>
        <fullName evidence="6">Oligopeptidase F</fullName>
        <ecNumber evidence="6">3.4.24.-</ecNumber>
    </recommendedName>
</protein>
<dbReference type="InterPro" id="IPR004438">
    <property type="entry name" value="Peptidase_M3B"/>
</dbReference>
<dbReference type="Gene3D" id="1.10.1370.20">
    <property type="entry name" value="Oligoendopeptidase f, C-terminal domain"/>
    <property type="match status" value="1"/>
</dbReference>
<dbReference type="NCBIfam" id="TIGR00181">
    <property type="entry name" value="pepF"/>
    <property type="match status" value="1"/>
</dbReference>
<feature type="domain" description="Oligopeptidase F N-terminal" evidence="8">
    <location>
        <begin position="114"/>
        <end position="183"/>
    </location>
</feature>
<dbReference type="InterPro" id="IPR001567">
    <property type="entry name" value="Pept_M3A_M3B_dom"/>
</dbReference>
<comment type="function">
    <text evidence="6">Has oligopeptidase activity and degrades a variety of small bioactive peptides.</text>
</comment>
<evidence type="ECO:0000256" key="6">
    <source>
        <dbReference type="RuleBase" id="RU368091"/>
    </source>
</evidence>
<accession>A0A1B1N5K2</accession>
<evidence type="ECO:0000256" key="3">
    <source>
        <dbReference type="ARBA" id="ARBA00022801"/>
    </source>
</evidence>
<dbReference type="InterPro" id="IPR034009">
    <property type="entry name" value="M3B_PepF_4"/>
</dbReference>
<evidence type="ECO:0000259" key="7">
    <source>
        <dbReference type="Pfam" id="PF01432"/>
    </source>
</evidence>
<dbReference type="Pfam" id="PF08439">
    <property type="entry name" value="Peptidase_M3_N"/>
    <property type="match status" value="1"/>
</dbReference>
<sequence>MAKMLTRAEVPVESTWNLDDLFDSQKGFEAALQEALDKAEHVTRFKGRLHEGPSVLLDCLKEQDALQELVMRAASYARLHQSEDGANPAHLANSSKSGDVMSQIRSSLTFIDSELLELEDGKIEAYLAAEPGLAVYERSLKLLLESKPHRLNPETESVLASLSEVLEAPYRIYLRGKLSDMTFDDIGEGEDKLPNSFRLYENKYEMSPDTRLRREAYASFSKSLHGSRHTFAEAYATEVKKQVVLSRLRGYGSVTEMLLKPQQVTLEMYNNIHDTLLSELAPHMRRLAALKKKELGLDQMLFCDLKAPLDPDYNPSVTYEEACGIIQETLTVLGPEYGEIVKSAFSERWVDYADNIGKSTGAFCSSIYGVHSYILITWADNMRGAFTLAHEVGHAGHLMLAARNQALVNYRPSMYFIEAPSTMNELLLADHLMAKSQDKRMRRWIISQLLNTYYHNYVTHLLEAELQRRVYRHAEAGEPITADVLSRFKGDILAEFWGDELELDEGAKLTWMRQPHYYMGLYPYTYAAGLTASTAAAQLVREEGQPAVDRWLEVLKAGGSRTPLELMAMAGVDMTSREPISKAAAYVGSLVSELEALYETSAAQ</sequence>
<dbReference type="GO" id="GO:0046872">
    <property type="term" value="F:metal ion binding"/>
    <property type="evidence" value="ECO:0007669"/>
    <property type="project" value="UniProtKB-UniRule"/>
</dbReference>
<comment type="similarity">
    <text evidence="6">Belongs to the peptidase M3B family.</text>
</comment>
<dbReference type="RefSeq" id="WP_068699610.1">
    <property type="nucleotide sequence ID" value="NZ_CP014167.1"/>
</dbReference>
<evidence type="ECO:0000313" key="9">
    <source>
        <dbReference type="EMBL" id="ANS76699.1"/>
    </source>
</evidence>
<dbReference type="PANTHER" id="PTHR11804">
    <property type="entry name" value="PROTEASE M3 THIMET OLIGOPEPTIDASE-RELATED"/>
    <property type="match status" value="1"/>
</dbReference>
<organism evidence="9 10">
    <name type="scientific">Paenibacillus yonginensis</name>
    <dbReference type="NCBI Taxonomy" id="1462996"/>
    <lineage>
        <taxon>Bacteria</taxon>
        <taxon>Bacillati</taxon>
        <taxon>Bacillota</taxon>
        <taxon>Bacilli</taxon>
        <taxon>Bacillales</taxon>
        <taxon>Paenibacillaceae</taxon>
        <taxon>Paenibacillus</taxon>
    </lineage>
</organism>
<evidence type="ECO:0000256" key="1">
    <source>
        <dbReference type="ARBA" id="ARBA00022670"/>
    </source>
</evidence>
<keyword evidence="2 6" id="KW-0479">Metal-binding</keyword>
<dbReference type="Pfam" id="PF01432">
    <property type="entry name" value="Peptidase_M3"/>
    <property type="match status" value="1"/>
</dbReference>
<dbReference type="CDD" id="cd09609">
    <property type="entry name" value="M3B_PepF"/>
    <property type="match status" value="1"/>
</dbReference>
<evidence type="ECO:0000256" key="2">
    <source>
        <dbReference type="ARBA" id="ARBA00022723"/>
    </source>
</evidence>
<keyword evidence="4 6" id="KW-0862">Zinc</keyword>
<evidence type="ECO:0000256" key="5">
    <source>
        <dbReference type="ARBA" id="ARBA00023049"/>
    </source>
</evidence>
<dbReference type="InterPro" id="IPR045090">
    <property type="entry name" value="Pept_M3A_M3B"/>
</dbReference>
<name>A0A1B1N5K2_9BACL</name>
<dbReference type="InterPro" id="IPR013647">
    <property type="entry name" value="OligopepF_N_dom"/>
</dbReference>
<dbReference type="Gene3D" id="1.20.140.70">
    <property type="entry name" value="Oligopeptidase f, N-terminal domain"/>
    <property type="match status" value="1"/>
</dbReference>
<keyword evidence="10" id="KW-1185">Reference proteome</keyword>
<keyword evidence="5 6" id="KW-0482">Metalloprotease</keyword>
<dbReference type="OrthoDB" id="9766487at2"/>
<dbReference type="GO" id="GO:0006518">
    <property type="term" value="P:peptide metabolic process"/>
    <property type="evidence" value="ECO:0007669"/>
    <property type="project" value="TreeGrafter"/>
</dbReference>
<dbReference type="Proteomes" id="UP000092573">
    <property type="component" value="Chromosome"/>
</dbReference>
<dbReference type="KEGG" id="pyg:AWM70_20705"/>
<dbReference type="GO" id="GO:0006508">
    <property type="term" value="P:proteolysis"/>
    <property type="evidence" value="ECO:0007669"/>
    <property type="project" value="UniProtKB-KW"/>
</dbReference>
<dbReference type="EMBL" id="CP014167">
    <property type="protein sequence ID" value="ANS76699.1"/>
    <property type="molecule type" value="Genomic_DNA"/>
</dbReference>
<reference evidence="9 10" key="1">
    <citation type="submission" date="2016-01" db="EMBL/GenBank/DDBJ databases">
        <title>Complete Genome Sequence of Paenibacillus yonginensis DCY84, a novel Plant Growth-Promoting Bacteria with Elicitation of Induced Systemic Resistance.</title>
        <authorList>
            <person name="Kim Y.J."/>
            <person name="Yang D.C."/>
            <person name="Sukweenadhi J."/>
        </authorList>
    </citation>
    <scope>NUCLEOTIDE SEQUENCE [LARGE SCALE GENOMIC DNA]</scope>
    <source>
        <strain evidence="9 10">DCY84</strain>
    </source>
</reference>
<feature type="domain" description="Peptidase M3A/M3B catalytic" evidence="7">
    <location>
        <begin position="207"/>
        <end position="584"/>
    </location>
</feature>
<proteinExistence type="inferred from homology"/>
<evidence type="ECO:0000259" key="8">
    <source>
        <dbReference type="Pfam" id="PF08439"/>
    </source>
</evidence>
<dbReference type="GO" id="GO:0004222">
    <property type="term" value="F:metalloendopeptidase activity"/>
    <property type="evidence" value="ECO:0007669"/>
    <property type="project" value="UniProtKB-UniRule"/>
</dbReference>
<dbReference type="SUPFAM" id="SSF55486">
    <property type="entry name" value="Metalloproteases ('zincins'), catalytic domain"/>
    <property type="match status" value="1"/>
</dbReference>
<dbReference type="InterPro" id="IPR042088">
    <property type="entry name" value="OligoPept_F_C"/>
</dbReference>
<comment type="cofactor">
    <cofactor evidence="6">
        <name>Zn(2+)</name>
        <dbReference type="ChEBI" id="CHEBI:29105"/>
    </cofactor>
    <text evidence="6">Binds 1 zinc ion.</text>
</comment>
<keyword evidence="1 6" id="KW-0645">Protease</keyword>
<dbReference type="EC" id="3.4.24.-" evidence="6"/>
<dbReference type="AlphaFoldDB" id="A0A1B1N5K2"/>
<evidence type="ECO:0000313" key="10">
    <source>
        <dbReference type="Proteomes" id="UP000092573"/>
    </source>
</evidence>